<evidence type="ECO:0000313" key="2">
    <source>
        <dbReference type="Proteomes" id="UP001225906"/>
    </source>
</evidence>
<accession>A0ABT9JQ52</accession>
<gene>
    <name evidence="1" type="ORF">Q9291_02370</name>
</gene>
<protein>
    <submittedName>
        <fullName evidence="1">Uncharacterized protein</fullName>
    </submittedName>
</protein>
<name>A0ABT9JQ52_9PROT</name>
<dbReference type="Proteomes" id="UP001225906">
    <property type="component" value="Unassembled WGS sequence"/>
</dbReference>
<organism evidence="1 2">
    <name type="scientific">Methylophilus aquaticus</name>
    <dbReference type="NCBI Taxonomy" id="1971610"/>
    <lineage>
        <taxon>Bacteria</taxon>
        <taxon>Pseudomonadati</taxon>
        <taxon>Pseudomonadota</taxon>
        <taxon>Betaproteobacteria</taxon>
        <taxon>Nitrosomonadales</taxon>
        <taxon>Methylophilaceae</taxon>
        <taxon>Methylophilus</taxon>
    </lineage>
</organism>
<dbReference type="EMBL" id="JAVCAP010000002">
    <property type="protein sequence ID" value="MDP8566685.1"/>
    <property type="molecule type" value="Genomic_DNA"/>
</dbReference>
<evidence type="ECO:0000313" key="1">
    <source>
        <dbReference type="EMBL" id="MDP8566685.1"/>
    </source>
</evidence>
<dbReference type="RefSeq" id="WP_306388388.1">
    <property type="nucleotide sequence ID" value="NZ_JAVCAP010000002.1"/>
</dbReference>
<reference evidence="2" key="1">
    <citation type="journal article" date="2019" name="Int. J. Syst. Evol. Microbiol.">
        <title>The Global Catalogue of Microorganisms (GCM) 10K type strain sequencing project: providing services to taxonomists for standard genome sequencing and annotation.</title>
        <authorList>
            <consortium name="The Broad Institute Genomics Platform"/>
            <consortium name="The Broad Institute Genome Sequencing Center for Infectious Disease"/>
            <person name="Wu L."/>
            <person name="Ma J."/>
        </authorList>
    </citation>
    <scope>NUCLEOTIDE SEQUENCE [LARGE SCALE GENOMIC DNA]</scope>
    <source>
        <strain evidence="2">VKM B-3159</strain>
    </source>
</reference>
<sequence length="80" mass="8939">MTDEAHQRILLAKNTAGTVEFCDSCEVVELNVGATSLRFYMEDLAVLSTLLRDADARLQYYQLAQAGIEQMRPTSAKELN</sequence>
<keyword evidence="2" id="KW-1185">Reference proteome</keyword>
<proteinExistence type="predicted"/>
<comment type="caution">
    <text evidence="1">The sequence shown here is derived from an EMBL/GenBank/DDBJ whole genome shotgun (WGS) entry which is preliminary data.</text>
</comment>